<evidence type="ECO:0000313" key="6">
    <source>
        <dbReference type="Proteomes" id="UP000824596"/>
    </source>
</evidence>
<dbReference type="InterPro" id="IPR029058">
    <property type="entry name" value="AB_hydrolase_fold"/>
</dbReference>
<feature type="compositionally biased region" description="Polar residues" evidence="2">
    <location>
        <begin position="163"/>
        <end position="175"/>
    </location>
</feature>
<dbReference type="PANTHER" id="PTHR48081">
    <property type="entry name" value="AB HYDROLASE SUPERFAMILY PROTEIN C4A8.06C"/>
    <property type="match status" value="1"/>
</dbReference>
<dbReference type="AlphaFoldDB" id="A0A9P8MR97"/>
<feature type="signal peptide" evidence="3">
    <location>
        <begin position="1"/>
        <end position="21"/>
    </location>
</feature>
<evidence type="ECO:0000256" key="3">
    <source>
        <dbReference type="SAM" id="SignalP"/>
    </source>
</evidence>
<evidence type="ECO:0000256" key="1">
    <source>
        <dbReference type="ARBA" id="ARBA00022801"/>
    </source>
</evidence>
<name>A0A9P8MR97_9HYPO</name>
<dbReference type="OrthoDB" id="420264at2759"/>
<keyword evidence="6" id="KW-1185">Reference proteome</keyword>
<dbReference type="Proteomes" id="UP000824596">
    <property type="component" value="Unassembled WGS sequence"/>
</dbReference>
<feature type="chain" id="PRO_5040346337" description="BD-FAE-like domain-containing protein" evidence="3">
    <location>
        <begin position="22"/>
        <end position="318"/>
    </location>
</feature>
<dbReference type="Gene3D" id="3.40.50.1820">
    <property type="entry name" value="alpha/beta hydrolase"/>
    <property type="match status" value="1"/>
</dbReference>
<organism evidence="5 6">
    <name type="scientific">Hirsutella rhossiliensis</name>
    <dbReference type="NCBI Taxonomy" id="111463"/>
    <lineage>
        <taxon>Eukaryota</taxon>
        <taxon>Fungi</taxon>
        <taxon>Dikarya</taxon>
        <taxon>Ascomycota</taxon>
        <taxon>Pezizomycotina</taxon>
        <taxon>Sordariomycetes</taxon>
        <taxon>Hypocreomycetidae</taxon>
        <taxon>Hypocreales</taxon>
        <taxon>Ophiocordycipitaceae</taxon>
        <taxon>Hirsutella</taxon>
    </lineage>
</organism>
<evidence type="ECO:0000256" key="2">
    <source>
        <dbReference type="SAM" id="MobiDB-lite"/>
    </source>
</evidence>
<dbReference type="GeneID" id="68359552"/>
<sequence>MNLPTKLHFMIYCMALLGVLGQDPSVSDLGSKFTLVPFGKADQQLIAFLETSPKGQFWVVLIHGGAWQSGSGQDFVPAIRNMLGSSDFSDLRGFVTINYRLSGGQPPAQHPDHVMDAISGLNFFDKNIRNGTKYILLGQSAGGTMIFQMSMGEAALKAPPATGRQSAESQAQSCSDDPPPTAQAVNASQDMPKPEAMISLAGIHDLNGLVEEANDRFYDNFTEQAFGKDRGFWDQVSPAKFDGKYKDAWPGKSVVMLARSDQDELVFESQLTVMQKRLSTEGITPIVVGNLKGDHFKFETQVPPLIQQALSALRAQKQ</sequence>
<dbReference type="PANTHER" id="PTHR48081:SF33">
    <property type="entry name" value="KYNURENINE FORMAMIDASE"/>
    <property type="match status" value="1"/>
</dbReference>
<evidence type="ECO:0000313" key="5">
    <source>
        <dbReference type="EMBL" id="KAH0958736.1"/>
    </source>
</evidence>
<proteinExistence type="predicted"/>
<dbReference type="Pfam" id="PF20434">
    <property type="entry name" value="BD-FAE"/>
    <property type="match status" value="1"/>
</dbReference>
<reference evidence="5" key="1">
    <citation type="submission" date="2021-09" db="EMBL/GenBank/DDBJ databases">
        <title>A high-quality genome of the endoparasitic fungus Hirsutella rhossiliensis with a comparison of Hirsutella genomes reveals transposable elements contributing to genome size variation.</title>
        <authorList>
            <person name="Lin R."/>
            <person name="Jiao Y."/>
            <person name="Sun X."/>
            <person name="Ling J."/>
            <person name="Xie B."/>
            <person name="Cheng X."/>
        </authorList>
    </citation>
    <scope>NUCLEOTIDE SEQUENCE</scope>
    <source>
        <strain evidence="5">HR02</strain>
    </source>
</reference>
<gene>
    <name evidence="5" type="ORF">HRG_10423</name>
</gene>
<protein>
    <recommendedName>
        <fullName evidence="4">BD-FAE-like domain-containing protein</fullName>
    </recommendedName>
</protein>
<keyword evidence="1" id="KW-0378">Hydrolase</keyword>
<accession>A0A9P8MR97</accession>
<dbReference type="SUPFAM" id="SSF53474">
    <property type="entry name" value="alpha/beta-Hydrolases"/>
    <property type="match status" value="1"/>
</dbReference>
<keyword evidence="3" id="KW-0732">Signal</keyword>
<dbReference type="GO" id="GO:0016787">
    <property type="term" value="F:hydrolase activity"/>
    <property type="evidence" value="ECO:0007669"/>
    <property type="project" value="UniProtKB-KW"/>
</dbReference>
<dbReference type="RefSeq" id="XP_044716249.1">
    <property type="nucleotide sequence ID" value="XM_044868894.1"/>
</dbReference>
<dbReference type="EMBL" id="JAIZPD010000015">
    <property type="protein sequence ID" value="KAH0958736.1"/>
    <property type="molecule type" value="Genomic_DNA"/>
</dbReference>
<evidence type="ECO:0000259" key="4">
    <source>
        <dbReference type="Pfam" id="PF20434"/>
    </source>
</evidence>
<feature type="region of interest" description="Disordered" evidence="2">
    <location>
        <begin position="157"/>
        <end position="187"/>
    </location>
</feature>
<dbReference type="InterPro" id="IPR050300">
    <property type="entry name" value="GDXG_lipolytic_enzyme"/>
</dbReference>
<dbReference type="InterPro" id="IPR049492">
    <property type="entry name" value="BD-FAE-like_dom"/>
</dbReference>
<comment type="caution">
    <text evidence="5">The sequence shown here is derived from an EMBL/GenBank/DDBJ whole genome shotgun (WGS) entry which is preliminary data.</text>
</comment>
<feature type="domain" description="BD-FAE-like" evidence="4">
    <location>
        <begin position="58"/>
        <end position="276"/>
    </location>
</feature>